<dbReference type="Proteomes" id="UP001153678">
    <property type="component" value="Unassembled WGS sequence"/>
</dbReference>
<sequence length="50" mass="5879">MKLNQFGDISSTWQKILLKIEDLEDMSRDVINLQPLKKFPFIVGDKIKDE</sequence>
<gene>
    <name evidence="1" type="ORF">FWILDA_LOCUS10455</name>
</gene>
<reference evidence="1" key="1">
    <citation type="submission" date="2022-08" db="EMBL/GenBank/DDBJ databases">
        <authorList>
            <person name="Kallberg Y."/>
            <person name="Tangrot J."/>
            <person name="Rosling A."/>
        </authorList>
    </citation>
    <scope>NUCLEOTIDE SEQUENCE</scope>
    <source>
        <strain evidence="1">Wild A</strain>
    </source>
</reference>
<dbReference type="EMBL" id="CAMKVN010002688">
    <property type="protein sequence ID" value="CAI2182185.1"/>
    <property type="molecule type" value="Genomic_DNA"/>
</dbReference>
<accession>A0A9W4SUM3</accession>
<evidence type="ECO:0000313" key="2">
    <source>
        <dbReference type="Proteomes" id="UP001153678"/>
    </source>
</evidence>
<comment type="caution">
    <text evidence="1">The sequence shown here is derived from an EMBL/GenBank/DDBJ whole genome shotgun (WGS) entry which is preliminary data.</text>
</comment>
<proteinExistence type="predicted"/>
<keyword evidence="2" id="KW-1185">Reference proteome</keyword>
<protein>
    <submittedName>
        <fullName evidence="1">15164_t:CDS:1</fullName>
    </submittedName>
</protein>
<organism evidence="1 2">
    <name type="scientific">Funneliformis geosporum</name>
    <dbReference type="NCBI Taxonomy" id="1117311"/>
    <lineage>
        <taxon>Eukaryota</taxon>
        <taxon>Fungi</taxon>
        <taxon>Fungi incertae sedis</taxon>
        <taxon>Mucoromycota</taxon>
        <taxon>Glomeromycotina</taxon>
        <taxon>Glomeromycetes</taxon>
        <taxon>Glomerales</taxon>
        <taxon>Glomeraceae</taxon>
        <taxon>Funneliformis</taxon>
    </lineage>
</organism>
<dbReference type="AlphaFoldDB" id="A0A9W4SUM3"/>
<name>A0A9W4SUM3_9GLOM</name>
<evidence type="ECO:0000313" key="1">
    <source>
        <dbReference type="EMBL" id="CAI2182185.1"/>
    </source>
</evidence>